<dbReference type="PROSITE" id="PS51257">
    <property type="entry name" value="PROKAR_LIPOPROTEIN"/>
    <property type="match status" value="1"/>
</dbReference>
<dbReference type="Proteomes" id="UP001193389">
    <property type="component" value="Chromosome"/>
</dbReference>
<sequence length="54" mass="6180">MSKSRLILIISEIFSIEAFITSQFVSCSCENDIGKPFDCFDSLSLFWKQLKLSI</sequence>
<keyword evidence="2" id="KW-1185">Reference proteome</keyword>
<name>A0A5K7SFN8_9BACT</name>
<dbReference type="KEGG" id="anf:AQPE_4480"/>
<evidence type="ECO:0000313" key="1">
    <source>
        <dbReference type="EMBL" id="BBE20289.1"/>
    </source>
</evidence>
<proteinExistence type="predicted"/>
<reference evidence="1" key="1">
    <citation type="journal article" date="2020" name="Int. J. Syst. Evol. Microbiol.">
        <title>Aquipluma nitroreducens gen. nov. sp. nov., a novel facultatively anaerobic bacterium isolated from a freshwater lake.</title>
        <authorList>
            <person name="Watanabe M."/>
            <person name="Kojima H."/>
            <person name="Fukui M."/>
        </authorList>
    </citation>
    <scope>NUCLEOTIDE SEQUENCE</scope>
    <source>
        <strain evidence="1">MeG22</strain>
    </source>
</reference>
<dbReference type="EMBL" id="AP018694">
    <property type="protein sequence ID" value="BBE20289.1"/>
    <property type="molecule type" value="Genomic_DNA"/>
</dbReference>
<organism evidence="1 2">
    <name type="scientific">Aquipluma nitroreducens</name>
    <dbReference type="NCBI Taxonomy" id="2010828"/>
    <lineage>
        <taxon>Bacteria</taxon>
        <taxon>Pseudomonadati</taxon>
        <taxon>Bacteroidota</taxon>
        <taxon>Bacteroidia</taxon>
        <taxon>Marinilabiliales</taxon>
        <taxon>Prolixibacteraceae</taxon>
        <taxon>Aquipluma</taxon>
    </lineage>
</organism>
<evidence type="ECO:0000313" key="2">
    <source>
        <dbReference type="Proteomes" id="UP001193389"/>
    </source>
</evidence>
<dbReference type="AlphaFoldDB" id="A0A5K7SFN8"/>
<accession>A0A5K7SFN8</accession>
<protein>
    <submittedName>
        <fullName evidence="1">Uncharacterized protein</fullName>
    </submittedName>
</protein>
<gene>
    <name evidence="1" type="ORF">AQPE_4480</name>
</gene>